<dbReference type="Pfam" id="PF02494">
    <property type="entry name" value="HYR"/>
    <property type="match status" value="2"/>
</dbReference>
<dbReference type="Proteomes" id="UP001500426">
    <property type="component" value="Unassembled WGS sequence"/>
</dbReference>
<organism evidence="4 5">
    <name type="scientific">Flavobacterium chungnamense</name>
    <dbReference type="NCBI Taxonomy" id="706182"/>
    <lineage>
        <taxon>Bacteria</taxon>
        <taxon>Pseudomonadati</taxon>
        <taxon>Bacteroidota</taxon>
        <taxon>Flavobacteriia</taxon>
        <taxon>Flavobacteriales</taxon>
        <taxon>Flavobacteriaceae</taxon>
        <taxon>Flavobacterium</taxon>
    </lineage>
</organism>
<dbReference type="InterPro" id="IPR014755">
    <property type="entry name" value="Cu-Rt/internalin_Ig-like"/>
</dbReference>
<dbReference type="EMBL" id="BAABCS010000002">
    <property type="protein sequence ID" value="GAA4039595.1"/>
    <property type="molecule type" value="Genomic_DNA"/>
</dbReference>
<name>A0ABP7UBI7_9FLAO</name>
<proteinExistence type="predicted"/>
<comment type="caution">
    <text evidence="4">The sequence shown here is derived from an EMBL/GenBank/DDBJ whole genome shotgun (WGS) entry which is preliminary data.</text>
</comment>
<dbReference type="PROSITE" id="PS50825">
    <property type="entry name" value="HYR"/>
    <property type="match status" value="2"/>
</dbReference>
<keyword evidence="5" id="KW-1185">Reference proteome</keyword>
<dbReference type="InterPro" id="IPR003410">
    <property type="entry name" value="HYR_dom"/>
</dbReference>
<protein>
    <recommendedName>
        <fullName evidence="3">HYR domain-containing protein</fullName>
    </recommendedName>
</protein>
<feature type="domain" description="HYR" evidence="3">
    <location>
        <begin position="1922"/>
        <end position="2002"/>
    </location>
</feature>
<feature type="domain" description="HYR" evidence="3">
    <location>
        <begin position="2173"/>
        <end position="2266"/>
    </location>
</feature>
<evidence type="ECO:0000259" key="3">
    <source>
        <dbReference type="PROSITE" id="PS50825"/>
    </source>
</evidence>
<reference evidence="5" key="1">
    <citation type="journal article" date="2019" name="Int. J. Syst. Evol. Microbiol.">
        <title>The Global Catalogue of Microorganisms (GCM) 10K type strain sequencing project: providing services to taxonomists for standard genome sequencing and annotation.</title>
        <authorList>
            <consortium name="The Broad Institute Genomics Platform"/>
            <consortium name="The Broad Institute Genome Sequencing Center for Infectious Disease"/>
            <person name="Wu L."/>
            <person name="Ma J."/>
        </authorList>
    </citation>
    <scope>NUCLEOTIDE SEQUENCE [LARGE SCALE GENOMIC DNA]</scope>
    <source>
        <strain evidence="5">JCM 17068</strain>
    </source>
</reference>
<dbReference type="InterPro" id="IPR013783">
    <property type="entry name" value="Ig-like_fold"/>
</dbReference>
<dbReference type="SUPFAM" id="SSF49344">
    <property type="entry name" value="CBD9-like"/>
    <property type="match status" value="1"/>
</dbReference>
<evidence type="ECO:0000313" key="5">
    <source>
        <dbReference type="Proteomes" id="UP001500426"/>
    </source>
</evidence>
<keyword evidence="1" id="KW-0732">Signal</keyword>
<gene>
    <name evidence="4" type="ORF">GCM10022388_00100</name>
</gene>
<evidence type="ECO:0000313" key="4">
    <source>
        <dbReference type="EMBL" id="GAA4039595.1"/>
    </source>
</evidence>
<sequence length="3175" mass="325360">MNATLKNYLKTLIFMINFTKITLNRLVMNSIFSFVMLLSFVSFGQTNPTTATLPFNFTGAATLPTSMAVHRFGTSAGAIPTTRITTDGNADLPVTTTNNSGGYMIEGVSGVDGVTVLASGSQSAGAIISEISTTGLSNISVSWISWTKLDQASYTNSIALQYRVGDTGTWTNVDSPSSSVYSTSTAGRASGVSYTQTLPAGANNQTIVQVRWIYWVSAGASGSRDRLGIDEVSITGTSAPTINGTIVTGEYGVHTNGSNQQGNTYLTWDDTNLYVAVASSNTTEAFVLYLDKDPQIPVNGGTNANGTSVGQGYDGTNFAELQYRADLVLYVKNGYREYRTADGSNGWTGPTSGFGSYAETGGNTREFSIPWSTIGGQPSAFNFFSYVTSSGGFVYGQTPTENAGGTIGTSARYSRYYTVSSTTSGSSTLPFSRNSYVFNSASDVSSFGPITAYDFTMNTSGRFLSRTGNTAGNWVINGNLVVGNGTIYLGSGGGSYGTTSVAGNLNLLGGSFNMDQTTAAMSVTGNVSIASGASLVLSGTSGGDFSLAGNWSNSGTFSTNTRLVTFNGTTAQTLTGATTFDFLTLNNTTGLTLNNSAVVNQTLGLTSGKITLGANDLTVGNSGTITGAGATNYVVTNGAGQLKRTVAASNTLFAVGNASYNPITLNNSGTSDVYGVIAVDGTFATPNDNTRIVNRRWQVTEAVAAGSNLAIQAQYNTGEPAANFAAASTPYLGYYNGSVWSQVGATLSGANPFVATSSANSTPSDLTTGTNYFAIGKDAAFIALPATQFVITSIAPVTPQVGSGFNVTVEAQNALNVSANVTANTSFTLTTNGNAGAISGTITGTIVAGTNSIVVSGVILATTGTGATITATQTSGDPLTAGTSAAFNVVAGADHLTFVGVPATGYISTNLASFTVEARRPDNSVDTGYTANVTIAKASGPGNLGGTVTVAAVAGIATFNAAQFDAVGSYTLTTTSGVLTPDTSGTIVVTLAPVSIFANPITGSSPGNTSPYTTGQTFDTNITVSGVIRGSGISGVTGNDRYTNTNWTLSTSIDANDYIELSLTPNLGYSINFEDFNFTNQRSGSGPSNFSVRSSLDGFSTDLGVYSNTATNISNNETLSLSGVAFNDISSTITFRIYGYNATNTGGTGSLNDFNFRGNVTCVEPVAYSVTGGGNGCATTGVAVGLANSQVGVSYQLKIGGTNTGSPVAGTGSAISFGNQLVAGTYTVEASNTNGTCNLTLAMTGSVVVTLDPASVAGTVSANQTICENTQPTDISLIGNTGTIQWQSSPDNITFTDISGETAATLAGATIGNLTATSYYRAMVTSGACTAATSAVVIITVTPSVAASVSIAAVPSGVICSGTSVTFTATPTNGGATPSYQWKINGTDVSGQTASTFTSSTLANGNVVTVVMTSNATCVTGSPATSAGITMQVSNPVGYANLQFPPSGTICQGGTYTVYGQVFQAGVTPGAGAGSGITVEFGYDAANTNPATWTNWFTSGYGSDVGNNDEYVYNFTPSLNGVYYYTFRYKSGACDWQYGGYNSTGGGFWNGTTNVNGVLTVNTNAAHTISLTSGLGTNVQSFCQNTALPTAITYAVGGGATGAGVTGLPAGMSGTYNAGVFTISGIPSAGGVFNYIVTTTGNGCATAVNQTGTLTISSTIDYANLQFPGSQTVCEGASFTAYGQVFEPGVTPGTGVQGAGIIVEFGYDAANTNPATWTNWFAASFNSSGGGTNNDEYQYVFTAPTNGTFYYTFRYKQGTCDWQYGGYNAGGGGFWNGTTNNNGVLTVNPLATASISSNNGPICSGVDAIFTLTGTSGAVVTYNLNGGTNTTVTLTGGTAIVTVTGATANQTLNLVSVTNGVCPASLTGSSTVTVNLNTTIGSVTTSICSGQSYIWPANGQVYTTAQSGTIFETGCNTATLNLTINTPPTISCPANVSVNTAFGECSAIVNFAAATVTGSPAPIVIYSQNSGTSFPVGTTTVTATATNSCGSTSCTFTVTVNDIQNPTVSCTFNGAQVNVYNNLAPGGGTAANDKNFANISRWAQQFTASRSGSVSNIKLNLYRSNASTGGSTTFDVQLWSGSGAIPTALLASLKTVNWSDFPINSAATNTSNFVNINNFSSNYDLIAGTTYWLVINQSANGPANKKWSIVGSGRQTASFNFNTNTWTNQGTVSNLGAEVTVSDPIRNTQALACNYTTVGAEFDPSGSIDNCGVTATNYTLAGATTGTGSNTLAGVVFNKGLTTVTWTVTDSVGNTGSCSFTVTIIDNAVPTLTSPNNQSIDVISGTCAANYTIADPINDNCSGATWGYTLSGASTGTVIGISDGISSGILSFNKGVTTVTLSGTDGTNTATTTSFTVTVTQPAAPTGLACWETANLNTTTCLWEVTGTPPAAPTFTQVSAICSGASMAALPTTSDEGITGTWSPPVNNLATTTYTFTPTIGQCASTATMTITVIPNIPASVSIVTGTTTICSGASVTFTATPTNGGTTPTYQWSVNGETVLGETASTFTSTTLANNDVVTVEMTSNATPCLTGSPATSTGITMTVNPLPTASISGNNGPVVCSGSDITFSLTGTSGAVVTYNINGGSNTTATLTGGTATVTVTGATATQTLNLVSLTDGTCPVSLSGSSTVVIESTTWDGTSWSNGTPTSTKAVSFTGNYTIGADFDACSISVSNNAVVSVTSGYNVTLNGAITVASGSSFTLNNNANLYQVNALAVNTGNIIVKRQSNPLIRLDYTMWSSPVTGQGLYSFSPFTFDNRFYVYNTSSNLYNNSSIGFTITGLNGAGVNGTDTSNVPFTTGKGYLIRLPYNHPTAPVVWNGSFTGVPNNGTKTITLANVSATQQFNAVGNPYPSPISIAQFASDNTNAIEPTLYFWRKTNNASSPSYCTWNTSSATFGDNGEAYTTSPNGVIQTGQGFFVEAKDGATSLEFNNGQRVSDNTNQFFRANTAATQTNEAHRVWLNLTGTGGAYSQAVVGYFTNATSGADAYDSKYFNDGPVALNMVIGSTEYVIQGRPTPFQATDIVPLNYKVTTAGTYTFAIDHVDGLFTGGAQAIYIKDNQDGSYHNLSAPYTFTSAAGTFANRFELVYQTALAVDNNDFTANSINVIKQQNDVVVRTAGTTMQEVTIYDIRGRVLVTKNNINASETKINVGTTNQVLLVQVTTTEGIKATKKVVN</sequence>
<keyword evidence="2" id="KW-0677">Repeat</keyword>
<evidence type="ECO:0000256" key="2">
    <source>
        <dbReference type="ARBA" id="ARBA00022737"/>
    </source>
</evidence>
<dbReference type="Gene3D" id="2.60.40.10">
    <property type="entry name" value="Immunoglobulins"/>
    <property type="match status" value="2"/>
</dbReference>
<evidence type="ECO:0000256" key="1">
    <source>
        <dbReference type="ARBA" id="ARBA00022729"/>
    </source>
</evidence>
<dbReference type="NCBIfam" id="NF033708">
    <property type="entry name" value="T9SS_Cterm_ChiA"/>
    <property type="match status" value="1"/>
</dbReference>
<dbReference type="Gene3D" id="2.60.40.1220">
    <property type="match status" value="1"/>
</dbReference>
<accession>A0ABP7UBI7</accession>